<keyword evidence="2" id="KW-1185">Reference proteome</keyword>
<dbReference type="AlphaFoldDB" id="A0A834TNV7"/>
<evidence type="ECO:0000313" key="2">
    <source>
        <dbReference type="Proteomes" id="UP000634136"/>
    </source>
</evidence>
<evidence type="ECO:0000313" key="1">
    <source>
        <dbReference type="EMBL" id="KAF7825713.1"/>
    </source>
</evidence>
<organism evidence="1 2">
    <name type="scientific">Senna tora</name>
    <dbReference type="NCBI Taxonomy" id="362788"/>
    <lineage>
        <taxon>Eukaryota</taxon>
        <taxon>Viridiplantae</taxon>
        <taxon>Streptophyta</taxon>
        <taxon>Embryophyta</taxon>
        <taxon>Tracheophyta</taxon>
        <taxon>Spermatophyta</taxon>
        <taxon>Magnoliopsida</taxon>
        <taxon>eudicotyledons</taxon>
        <taxon>Gunneridae</taxon>
        <taxon>Pentapetalae</taxon>
        <taxon>rosids</taxon>
        <taxon>fabids</taxon>
        <taxon>Fabales</taxon>
        <taxon>Fabaceae</taxon>
        <taxon>Caesalpinioideae</taxon>
        <taxon>Cassia clade</taxon>
        <taxon>Senna</taxon>
    </lineage>
</organism>
<proteinExistence type="predicted"/>
<comment type="caution">
    <text evidence="1">The sequence shown here is derived from an EMBL/GenBank/DDBJ whole genome shotgun (WGS) entry which is preliminary data.</text>
</comment>
<protein>
    <submittedName>
        <fullName evidence="1">Uncharacterized protein</fullName>
    </submittedName>
</protein>
<sequence length="65" mass="7141">MDLRPPSFLSGKFLINGSALRDTCQWMLSAWEDSLCLSGCGKNGKREEKFGKAWESASLSNASKV</sequence>
<name>A0A834TNV7_9FABA</name>
<dbReference type="EMBL" id="JAAIUW010000006">
    <property type="protein sequence ID" value="KAF7825713.1"/>
    <property type="molecule type" value="Genomic_DNA"/>
</dbReference>
<gene>
    <name evidence="1" type="ORF">G2W53_016877</name>
</gene>
<dbReference type="Proteomes" id="UP000634136">
    <property type="component" value="Unassembled WGS sequence"/>
</dbReference>
<accession>A0A834TNV7</accession>
<reference evidence="1" key="1">
    <citation type="submission" date="2020-09" db="EMBL/GenBank/DDBJ databases">
        <title>Genome-Enabled Discovery of Anthraquinone Biosynthesis in Senna tora.</title>
        <authorList>
            <person name="Kang S.-H."/>
            <person name="Pandey R.P."/>
            <person name="Lee C.-M."/>
            <person name="Sim J.-S."/>
            <person name="Jeong J.-T."/>
            <person name="Choi B.-S."/>
            <person name="Jung M."/>
            <person name="Ginzburg D."/>
            <person name="Zhao K."/>
            <person name="Won S.Y."/>
            <person name="Oh T.-J."/>
            <person name="Yu Y."/>
            <person name="Kim N.-H."/>
            <person name="Lee O.R."/>
            <person name="Lee T.-H."/>
            <person name="Bashyal P."/>
            <person name="Kim T.-S."/>
            <person name="Lee W.-H."/>
            <person name="Kawkins C."/>
            <person name="Kim C.-K."/>
            <person name="Kim J.S."/>
            <person name="Ahn B.O."/>
            <person name="Rhee S.Y."/>
            <person name="Sohng J.K."/>
        </authorList>
    </citation>
    <scope>NUCLEOTIDE SEQUENCE</scope>
    <source>
        <tissue evidence="1">Leaf</tissue>
    </source>
</reference>